<evidence type="ECO:0000313" key="3">
    <source>
        <dbReference type="Proteomes" id="UP000267418"/>
    </source>
</evidence>
<dbReference type="InterPro" id="IPR002491">
    <property type="entry name" value="ABC_transptr_periplasmic_BD"/>
</dbReference>
<dbReference type="PANTHER" id="PTHR30535:SF4">
    <property type="entry name" value="HEMIN-BINDING PERIPLASMIC PROTEIN HMUT"/>
    <property type="match status" value="1"/>
</dbReference>
<dbReference type="Proteomes" id="UP000267418">
    <property type="component" value="Unassembled WGS sequence"/>
</dbReference>
<protein>
    <submittedName>
        <fullName evidence="2">ABC transporter substrate-binding protein</fullName>
    </submittedName>
</protein>
<gene>
    <name evidence="2" type="ORF">EJP69_24315</name>
</gene>
<feature type="domain" description="Fe/B12 periplasmic-binding" evidence="1">
    <location>
        <begin position="36"/>
        <end position="294"/>
    </location>
</feature>
<dbReference type="Pfam" id="PF01497">
    <property type="entry name" value="Peripla_BP_2"/>
    <property type="match status" value="1"/>
</dbReference>
<comment type="caution">
    <text evidence="2">The sequence shown here is derived from an EMBL/GenBank/DDBJ whole genome shotgun (WGS) entry which is preliminary data.</text>
</comment>
<dbReference type="RefSeq" id="WP_093304174.1">
    <property type="nucleotide sequence ID" value="NZ_RXOE01000008.1"/>
</dbReference>
<dbReference type="InterPro" id="IPR050902">
    <property type="entry name" value="ABC_Transporter_SBP"/>
</dbReference>
<organism evidence="2 3">
    <name type="scientific">Variovorax gossypii</name>
    <dbReference type="NCBI Taxonomy" id="1679495"/>
    <lineage>
        <taxon>Bacteria</taxon>
        <taxon>Pseudomonadati</taxon>
        <taxon>Pseudomonadota</taxon>
        <taxon>Betaproteobacteria</taxon>
        <taxon>Burkholderiales</taxon>
        <taxon>Comamonadaceae</taxon>
        <taxon>Variovorax</taxon>
    </lineage>
</organism>
<reference evidence="2 3" key="1">
    <citation type="submission" date="2018-12" db="EMBL/GenBank/DDBJ databases">
        <title>The genome of Variovorax gossypii DSM 100435.</title>
        <authorList>
            <person name="Gao J."/>
            <person name="Sun J."/>
        </authorList>
    </citation>
    <scope>NUCLEOTIDE SEQUENCE [LARGE SCALE GENOMIC DNA]</scope>
    <source>
        <strain evidence="2 3">DSM 100435</strain>
    </source>
</reference>
<dbReference type="PANTHER" id="PTHR30535">
    <property type="entry name" value="VITAMIN B12-BINDING PROTEIN"/>
    <property type="match status" value="1"/>
</dbReference>
<proteinExistence type="predicted"/>
<dbReference type="PROSITE" id="PS50983">
    <property type="entry name" value="FE_B12_PBP"/>
    <property type="match status" value="1"/>
</dbReference>
<dbReference type="EMBL" id="RXOE01000008">
    <property type="protein sequence ID" value="RTQ31922.1"/>
    <property type="molecule type" value="Genomic_DNA"/>
</dbReference>
<dbReference type="SUPFAM" id="SSF53807">
    <property type="entry name" value="Helical backbone' metal receptor"/>
    <property type="match status" value="1"/>
</dbReference>
<dbReference type="AlphaFoldDB" id="A0A431TGZ6"/>
<accession>A0A431TGZ6</accession>
<name>A0A431TGZ6_9BURK</name>
<sequence>MSHRLPQRRDVLRLLGASSLSTTVLPLFAQDAKLPKLVTVSGAITEVVYLLGAQAQLVGTDTTSLYPAAARSTPKVGYMRQLSAEGLLSLKPDAIIATNESGPAVVLDQVRSAGVKVEIIEADHSWGEVQRKVQAVGRAAAREAQARELQARLDAEWNQVQQRVAAAAGKGRKPRVLFVLSHSASPQVSGEKTAAHSVIGFAGGVNALGGFQGYRPMTAEAMASAAPDIILTSTQSIEAHGGVDRFWERPELALTPAFRKRSLITQDALLLLGFGPRMPSAVAELHEKFLAALA</sequence>
<dbReference type="Gene3D" id="3.40.50.1980">
    <property type="entry name" value="Nitrogenase molybdenum iron protein domain"/>
    <property type="match status" value="2"/>
</dbReference>
<keyword evidence="3" id="KW-1185">Reference proteome</keyword>
<evidence type="ECO:0000259" key="1">
    <source>
        <dbReference type="PROSITE" id="PS50983"/>
    </source>
</evidence>
<evidence type="ECO:0000313" key="2">
    <source>
        <dbReference type="EMBL" id="RTQ31922.1"/>
    </source>
</evidence>
<dbReference type="OrthoDB" id="9797736at2"/>